<dbReference type="PROSITE" id="PS50893">
    <property type="entry name" value="ABC_TRANSPORTER_2"/>
    <property type="match status" value="1"/>
</dbReference>
<evidence type="ECO:0000256" key="3">
    <source>
        <dbReference type="ARBA" id="ARBA00022741"/>
    </source>
</evidence>
<dbReference type="OrthoDB" id="9804819at2"/>
<keyword evidence="2" id="KW-0813">Transport</keyword>
<dbReference type="STRING" id="237069.SAMN05216498_0241"/>
<dbReference type="PANTHER" id="PTHR43335">
    <property type="entry name" value="ABC TRANSPORTER, ATP-BINDING PROTEIN"/>
    <property type="match status" value="1"/>
</dbReference>
<dbReference type="CDD" id="cd03268">
    <property type="entry name" value="ABC_BcrA_bacitracin_resist"/>
    <property type="match status" value="1"/>
</dbReference>
<dbReference type="SMART" id="SM00382">
    <property type="entry name" value="AAA"/>
    <property type="match status" value="1"/>
</dbReference>
<dbReference type="PANTHER" id="PTHR43335:SF8">
    <property type="entry name" value="ABC TRANSPORTER, ATP-BINDING PROTEIN"/>
    <property type="match status" value="1"/>
</dbReference>
<dbReference type="Pfam" id="PF00005">
    <property type="entry name" value="ABC_tran"/>
    <property type="match status" value="1"/>
</dbReference>
<evidence type="ECO:0000259" key="5">
    <source>
        <dbReference type="PROSITE" id="PS50893"/>
    </source>
</evidence>
<dbReference type="PROSITE" id="PS00211">
    <property type="entry name" value="ABC_TRANSPORTER_1"/>
    <property type="match status" value="1"/>
</dbReference>
<protein>
    <submittedName>
        <fullName evidence="6">ABC-2 type transport system ATP-binding protein</fullName>
    </submittedName>
</protein>
<evidence type="ECO:0000313" key="7">
    <source>
        <dbReference type="Proteomes" id="UP000199334"/>
    </source>
</evidence>
<dbReference type="InterPro" id="IPR003593">
    <property type="entry name" value="AAA+_ATPase"/>
</dbReference>
<dbReference type="EMBL" id="FNIG01000012">
    <property type="protein sequence ID" value="SDN93703.1"/>
    <property type="molecule type" value="Genomic_DNA"/>
</dbReference>
<keyword evidence="4 6" id="KW-0067">ATP-binding</keyword>
<dbReference type="Proteomes" id="UP000199334">
    <property type="component" value="Unassembled WGS sequence"/>
</dbReference>
<dbReference type="RefSeq" id="WP_093857788.1">
    <property type="nucleotide sequence ID" value="NZ_BJVZ01000014.1"/>
</dbReference>
<reference evidence="6 7" key="1">
    <citation type="submission" date="2016-10" db="EMBL/GenBank/DDBJ databases">
        <authorList>
            <person name="de Groot N.N."/>
        </authorList>
    </citation>
    <scope>NUCLEOTIDE SEQUENCE [LARGE SCALE GENOMIC DNA]</scope>
    <source>
        <strain evidence="6 7">CGMCC 1.3442</strain>
    </source>
</reference>
<dbReference type="AlphaFoldDB" id="A0A1H0FG77"/>
<name>A0A1H0FG77_9BACI</name>
<dbReference type="Gene3D" id="3.40.50.300">
    <property type="entry name" value="P-loop containing nucleotide triphosphate hydrolases"/>
    <property type="match status" value="1"/>
</dbReference>
<keyword evidence="3" id="KW-0547">Nucleotide-binding</keyword>
<dbReference type="InterPro" id="IPR003439">
    <property type="entry name" value="ABC_transporter-like_ATP-bd"/>
</dbReference>
<evidence type="ECO:0000256" key="1">
    <source>
        <dbReference type="ARBA" id="ARBA00005417"/>
    </source>
</evidence>
<sequence>MQNHVLRTFDLTKKYGEQTALDHVNMTIEKGDIYGLIGRNGAGKTTLIRTITGLVSKSEGAIELFSHKEAKEIHRQRRRIGSIIEAPSLYPSYTAYQNMKVRQLTLGTPEEERIDKILKTVGLAATGKKKVRNFSLGMKQRLGLGLALLSNPDFLILDEPTNGLDPEGIREIRRLLLDLNESYNITILISSHILGELSKIATRYGVIHDGVLVDEFTNRELEMRCRQYLRLQVNDIERATFVLENKLQTTDYQVKDGEVLHIYDLLDQSGNICLVLAQEGVKVLTIESKGDDLESYFLNLMGGLQHA</sequence>
<dbReference type="InterPro" id="IPR027417">
    <property type="entry name" value="P-loop_NTPase"/>
</dbReference>
<dbReference type="GO" id="GO:0016887">
    <property type="term" value="F:ATP hydrolysis activity"/>
    <property type="evidence" value="ECO:0007669"/>
    <property type="project" value="InterPro"/>
</dbReference>
<organism evidence="6 7">
    <name type="scientific">Tenuibacillus multivorans</name>
    <dbReference type="NCBI Taxonomy" id="237069"/>
    <lineage>
        <taxon>Bacteria</taxon>
        <taxon>Bacillati</taxon>
        <taxon>Bacillota</taxon>
        <taxon>Bacilli</taxon>
        <taxon>Bacillales</taxon>
        <taxon>Bacillaceae</taxon>
        <taxon>Tenuibacillus</taxon>
    </lineage>
</organism>
<dbReference type="SUPFAM" id="SSF52540">
    <property type="entry name" value="P-loop containing nucleoside triphosphate hydrolases"/>
    <property type="match status" value="1"/>
</dbReference>
<comment type="similarity">
    <text evidence="1">Belongs to the ABC transporter superfamily.</text>
</comment>
<evidence type="ECO:0000256" key="4">
    <source>
        <dbReference type="ARBA" id="ARBA00022840"/>
    </source>
</evidence>
<keyword evidence="7" id="KW-1185">Reference proteome</keyword>
<proteinExistence type="inferred from homology"/>
<evidence type="ECO:0000256" key="2">
    <source>
        <dbReference type="ARBA" id="ARBA00022448"/>
    </source>
</evidence>
<feature type="domain" description="ABC transporter" evidence="5">
    <location>
        <begin position="6"/>
        <end position="234"/>
    </location>
</feature>
<gene>
    <name evidence="6" type="ORF">SAMN05216498_0241</name>
</gene>
<evidence type="ECO:0000313" key="6">
    <source>
        <dbReference type="EMBL" id="SDN93703.1"/>
    </source>
</evidence>
<accession>A0A1H0FG77</accession>
<dbReference type="GO" id="GO:0005524">
    <property type="term" value="F:ATP binding"/>
    <property type="evidence" value="ECO:0007669"/>
    <property type="project" value="UniProtKB-KW"/>
</dbReference>
<dbReference type="InterPro" id="IPR017871">
    <property type="entry name" value="ABC_transporter-like_CS"/>
</dbReference>